<evidence type="ECO:0000256" key="1">
    <source>
        <dbReference type="ARBA" id="ARBA00000830"/>
    </source>
</evidence>
<protein>
    <recommendedName>
        <fullName evidence="4">phosphoglycolate phosphatase</fullName>
        <ecNumber evidence="4">3.1.3.18</ecNumber>
    </recommendedName>
</protein>
<sequence length="66" mass="7076">MLFVGDSRNDIQAAKAAGCPSVGLTYGYNYGEAIALSEPDVIYDSFNDLLPALGLPHSDNQEIKND</sequence>
<proteinExistence type="inferred from homology"/>
<comment type="similarity">
    <text evidence="3">Belongs to the HAD-like hydrolase superfamily. CbbY/CbbZ/Gph/YieH family.</text>
</comment>
<dbReference type="Proteomes" id="UP000267858">
    <property type="component" value="Chromosome"/>
</dbReference>
<evidence type="ECO:0000313" key="7">
    <source>
        <dbReference type="Proteomes" id="UP000267858"/>
    </source>
</evidence>
<evidence type="ECO:0000256" key="5">
    <source>
        <dbReference type="ARBA" id="ARBA00022723"/>
    </source>
</evidence>
<gene>
    <name evidence="6" type="primary">gph_2</name>
    <name evidence="6" type="ORF">NCTC5773_00438</name>
</gene>
<dbReference type="InterPro" id="IPR036412">
    <property type="entry name" value="HAD-like_sf"/>
</dbReference>
<dbReference type="EMBL" id="LR134141">
    <property type="protein sequence ID" value="VEA00476.1"/>
    <property type="molecule type" value="Genomic_DNA"/>
</dbReference>
<comment type="catalytic activity">
    <reaction evidence="1">
        <text>2-phosphoglycolate + H2O = glycolate + phosphate</text>
        <dbReference type="Rhea" id="RHEA:14369"/>
        <dbReference type="ChEBI" id="CHEBI:15377"/>
        <dbReference type="ChEBI" id="CHEBI:29805"/>
        <dbReference type="ChEBI" id="CHEBI:43474"/>
        <dbReference type="ChEBI" id="CHEBI:58033"/>
        <dbReference type="EC" id="3.1.3.18"/>
    </reaction>
</comment>
<accession>A0A6D2G2F8</accession>
<dbReference type="GO" id="GO:0005829">
    <property type="term" value="C:cytosol"/>
    <property type="evidence" value="ECO:0007669"/>
    <property type="project" value="TreeGrafter"/>
</dbReference>
<dbReference type="GO" id="GO:0006281">
    <property type="term" value="P:DNA repair"/>
    <property type="evidence" value="ECO:0007669"/>
    <property type="project" value="TreeGrafter"/>
</dbReference>
<dbReference type="AlphaFoldDB" id="A0A6D2G2F8"/>
<keyword evidence="5" id="KW-0479">Metal-binding</keyword>
<dbReference type="InterPro" id="IPR050155">
    <property type="entry name" value="HAD-like_hydrolase_sf"/>
</dbReference>
<evidence type="ECO:0000313" key="6">
    <source>
        <dbReference type="EMBL" id="VEA00476.1"/>
    </source>
</evidence>
<evidence type="ECO:0000256" key="3">
    <source>
        <dbReference type="ARBA" id="ARBA00006171"/>
    </source>
</evidence>
<dbReference type="Gene3D" id="3.40.50.1000">
    <property type="entry name" value="HAD superfamily/HAD-like"/>
    <property type="match status" value="1"/>
</dbReference>
<name>A0A6D2G2F8_SALER</name>
<dbReference type="PANTHER" id="PTHR43434:SF1">
    <property type="entry name" value="PHOSPHOGLYCOLATE PHOSPHATASE"/>
    <property type="match status" value="1"/>
</dbReference>
<dbReference type="Pfam" id="PF13242">
    <property type="entry name" value="Hydrolase_like"/>
    <property type="match status" value="1"/>
</dbReference>
<dbReference type="EC" id="3.1.3.18" evidence="4"/>
<dbReference type="PANTHER" id="PTHR43434">
    <property type="entry name" value="PHOSPHOGLYCOLATE PHOSPHATASE"/>
    <property type="match status" value="1"/>
</dbReference>
<reference evidence="6 7" key="1">
    <citation type="submission" date="2018-12" db="EMBL/GenBank/DDBJ databases">
        <authorList>
            <consortium name="Pathogen Informatics"/>
        </authorList>
    </citation>
    <scope>NUCLEOTIDE SEQUENCE [LARGE SCALE GENOMIC DNA]</scope>
    <source>
        <strain evidence="6 7">NCTC5773</strain>
    </source>
</reference>
<dbReference type="SUPFAM" id="SSF56784">
    <property type="entry name" value="HAD-like"/>
    <property type="match status" value="1"/>
</dbReference>
<comment type="pathway">
    <text evidence="2">Organic acid metabolism; glycolate biosynthesis; glycolate from 2-phosphoglycolate: step 1/1.</text>
</comment>
<dbReference type="InterPro" id="IPR023214">
    <property type="entry name" value="HAD_sf"/>
</dbReference>
<keyword evidence="6" id="KW-0378">Hydrolase</keyword>
<organism evidence="6 7">
    <name type="scientific">Salmonella enterica subsp. salamae</name>
    <dbReference type="NCBI Taxonomy" id="59202"/>
    <lineage>
        <taxon>Bacteria</taxon>
        <taxon>Pseudomonadati</taxon>
        <taxon>Pseudomonadota</taxon>
        <taxon>Gammaproteobacteria</taxon>
        <taxon>Enterobacterales</taxon>
        <taxon>Enterobacteriaceae</taxon>
        <taxon>Salmonella</taxon>
    </lineage>
</organism>
<evidence type="ECO:0000256" key="2">
    <source>
        <dbReference type="ARBA" id="ARBA00004818"/>
    </source>
</evidence>
<evidence type="ECO:0000256" key="4">
    <source>
        <dbReference type="ARBA" id="ARBA00013078"/>
    </source>
</evidence>
<dbReference type="GO" id="GO:0046872">
    <property type="term" value="F:metal ion binding"/>
    <property type="evidence" value="ECO:0007669"/>
    <property type="project" value="UniProtKB-KW"/>
</dbReference>
<dbReference type="GO" id="GO:0008967">
    <property type="term" value="F:phosphoglycolate phosphatase activity"/>
    <property type="evidence" value="ECO:0007669"/>
    <property type="project" value="UniProtKB-EC"/>
</dbReference>